<reference evidence="1" key="1">
    <citation type="submission" date="2021-01" db="EMBL/GenBank/DDBJ databases">
        <authorList>
            <consortium name="Genoscope - CEA"/>
            <person name="William W."/>
        </authorList>
    </citation>
    <scope>NUCLEOTIDE SEQUENCE</scope>
</reference>
<dbReference type="Proteomes" id="UP000683925">
    <property type="component" value="Unassembled WGS sequence"/>
</dbReference>
<evidence type="ECO:0000313" key="1">
    <source>
        <dbReference type="EMBL" id="CAD8192326.1"/>
    </source>
</evidence>
<dbReference type="EMBL" id="CAJJDP010000102">
    <property type="protein sequence ID" value="CAD8192326.1"/>
    <property type="molecule type" value="Genomic_DNA"/>
</dbReference>
<comment type="caution">
    <text evidence="1">The sequence shown here is derived from an EMBL/GenBank/DDBJ whole genome shotgun (WGS) entry which is preliminary data.</text>
</comment>
<proteinExistence type="predicted"/>
<evidence type="ECO:0000313" key="2">
    <source>
        <dbReference type="Proteomes" id="UP000683925"/>
    </source>
</evidence>
<keyword evidence="2" id="KW-1185">Reference proteome</keyword>
<organism evidence="1 2">
    <name type="scientific">Paramecium octaurelia</name>
    <dbReference type="NCBI Taxonomy" id="43137"/>
    <lineage>
        <taxon>Eukaryota</taxon>
        <taxon>Sar</taxon>
        <taxon>Alveolata</taxon>
        <taxon>Ciliophora</taxon>
        <taxon>Intramacronucleata</taxon>
        <taxon>Oligohymenophorea</taxon>
        <taxon>Peniculida</taxon>
        <taxon>Parameciidae</taxon>
        <taxon>Paramecium</taxon>
    </lineage>
</organism>
<gene>
    <name evidence="1" type="ORF">POCTA_138.1.T1020006</name>
</gene>
<name>A0A8S1X231_PAROT</name>
<accession>A0A8S1X231</accession>
<dbReference type="AlphaFoldDB" id="A0A8S1X231"/>
<sequence length="76" mass="9189">MNHKQVLPADNSTHFSEYQHWQYKYICSQCLLLILTAVIVTKREYSYIIFEPKHLPLQNIPQLNRSNFQRQNRVQL</sequence>
<protein>
    <submittedName>
        <fullName evidence="1">Uncharacterized protein</fullName>
    </submittedName>
</protein>